<dbReference type="InterPro" id="IPR013655">
    <property type="entry name" value="PAS_fold_3"/>
</dbReference>
<evidence type="ECO:0000256" key="3">
    <source>
        <dbReference type="ARBA" id="ARBA00022679"/>
    </source>
</evidence>
<keyword evidence="3" id="KW-0808">Transferase</keyword>
<dbReference type="GO" id="GO:0000155">
    <property type="term" value="F:phosphorelay sensor kinase activity"/>
    <property type="evidence" value="ECO:0007669"/>
    <property type="project" value="InterPro"/>
</dbReference>
<dbReference type="NCBIfam" id="TIGR00229">
    <property type="entry name" value="sensory_box"/>
    <property type="match status" value="1"/>
</dbReference>
<dbReference type="Gene3D" id="3.40.50.2300">
    <property type="match status" value="1"/>
</dbReference>
<evidence type="ECO:0000256" key="2">
    <source>
        <dbReference type="ARBA" id="ARBA00012438"/>
    </source>
</evidence>
<evidence type="ECO:0000313" key="12">
    <source>
        <dbReference type="Proteomes" id="UP000293296"/>
    </source>
</evidence>
<dbReference type="EMBL" id="CP026538">
    <property type="protein sequence ID" value="QAZ66550.1"/>
    <property type="molecule type" value="Genomic_DNA"/>
</dbReference>
<evidence type="ECO:0000256" key="4">
    <source>
        <dbReference type="ARBA" id="ARBA00022777"/>
    </source>
</evidence>
<dbReference type="AlphaFoldDB" id="A0A4P6HKX0"/>
<dbReference type="InterPro" id="IPR005467">
    <property type="entry name" value="His_kinase_dom"/>
</dbReference>
<keyword evidence="4 11" id="KW-0418">Kinase</keyword>
<dbReference type="PANTHER" id="PTHR43047">
    <property type="entry name" value="TWO-COMPONENT HISTIDINE PROTEIN KINASE"/>
    <property type="match status" value="1"/>
</dbReference>
<dbReference type="Gene3D" id="3.30.450.20">
    <property type="entry name" value="PAS domain"/>
    <property type="match status" value="1"/>
</dbReference>
<dbReference type="InterPro" id="IPR001789">
    <property type="entry name" value="Sig_transdc_resp-reg_receiver"/>
</dbReference>
<dbReference type="OrthoDB" id="9805967at2"/>
<dbReference type="InterPro" id="IPR000014">
    <property type="entry name" value="PAS"/>
</dbReference>
<evidence type="ECO:0000259" key="7">
    <source>
        <dbReference type="PROSITE" id="PS50109"/>
    </source>
</evidence>
<gene>
    <name evidence="11" type="ORF">C3Y92_04550</name>
</gene>
<feature type="domain" description="Response regulatory" evidence="8">
    <location>
        <begin position="7"/>
        <end position="121"/>
    </location>
</feature>
<dbReference type="InterPro" id="IPR011006">
    <property type="entry name" value="CheY-like_superfamily"/>
</dbReference>
<feature type="compositionally biased region" description="Low complexity" evidence="6">
    <location>
        <begin position="502"/>
        <end position="513"/>
    </location>
</feature>
<dbReference type="SMART" id="SM00387">
    <property type="entry name" value="HATPase_c"/>
    <property type="match status" value="1"/>
</dbReference>
<dbReference type="CDD" id="cd00130">
    <property type="entry name" value="PAS"/>
    <property type="match status" value="1"/>
</dbReference>
<evidence type="ECO:0000256" key="5">
    <source>
        <dbReference type="PROSITE-ProRule" id="PRU00169"/>
    </source>
</evidence>
<dbReference type="Pfam" id="PF08447">
    <property type="entry name" value="PAS_3"/>
    <property type="match status" value="1"/>
</dbReference>
<feature type="domain" description="Histidine kinase" evidence="7">
    <location>
        <begin position="277"/>
        <end position="475"/>
    </location>
</feature>
<dbReference type="RefSeq" id="WP_129349919.1">
    <property type="nucleotide sequence ID" value="NZ_CP026538.1"/>
</dbReference>
<dbReference type="Gene3D" id="3.30.565.10">
    <property type="entry name" value="Histidine kinase-like ATPase, C-terminal domain"/>
    <property type="match status" value="1"/>
</dbReference>
<dbReference type="InterPro" id="IPR035965">
    <property type="entry name" value="PAS-like_dom_sf"/>
</dbReference>
<evidence type="ECO:0000256" key="1">
    <source>
        <dbReference type="ARBA" id="ARBA00000085"/>
    </source>
</evidence>
<dbReference type="EC" id="2.7.13.3" evidence="2"/>
<dbReference type="GO" id="GO:0009927">
    <property type="term" value="F:histidine phosphotransfer kinase activity"/>
    <property type="evidence" value="ECO:0007669"/>
    <property type="project" value="TreeGrafter"/>
</dbReference>
<name>A0A4P6HKX0_9BACT</name>
<evidence type="ECO:0000259" key="10">
    <source>
        <dbReference type="PROSITE" id="PS50113"/>
    </source>
</evidence>
<dbReference type="InterPro" id="IPR000700">
    <property type="entry name" value="PAS-assoc_C"/>
</dbReference>
<dbReference type="SMART" id="SM00448">
    <property type="entry name" value="REC"/>
    <property type="match status" value="1"/>
</dbReference>
<dbReference type="InterPro" id="IPR036097">
    <property type="entry name" value="HisK_dim/P_sf"/>
</dbReference>
<feature type="domain" description="PAS" evidence="9">
    <location>
        <begin position="134"/>
        <end position="206"/>
    </location>
</feature>
<dbReference type="PANTHER" id="PTHR43047:SF72">
    <property type="entry name" value="OSMOSENSING HISTIDINE PROTEIN KINASE SLN1"/>
    <property type="match status" value="1"/>
</dbReference>
<dbReference type="GO" id="GO:0005886">
    <property type="term" value="C:plasma membrane"/>
    <property type="evidence" value="ECO:0007669"/>
    <property type="project" value="TreeGrafter"/>
</dbReference>
<proteinExistence type="predicted"/>
<evidence type="ECO:0000313" key="11">
    <source>
        <dbReference type="EMBL" id="QAZ66550.1"/>
    </source>
</evidence>
<dbReference type="InterPro" id="IPR003661">
    <property type="entry name" value="HisK_dim/P_dom"/>
</dbReference>
<keyword evidence="5" id="KW-0597">Phosphoprotein</keyword>
<dbReference type="Proteomes" id="UP000293296">
    <property type="component" value="Chromosome"/>
</dbReference>
<protein>
    <recommendedName>
        <fullName evidence="2">histidine kinase</fullName>
        <ecNumber evidence="2">2.7.13.3</ecNumber>
    </recommendedName>
</protein>
<dbReference type="Pfam" id="PF00512">
    <property type="entry name" value="HisKA"/>
    <property type="match status" value="1"/>
</dbReference>
<comment type="catalytic activity">
    <reaction evidence="1">
        <text>ATP + protein L-histidine = ADP + protein N-phospho-L-histidine.</text>
        <dbReference type="EC" id="2.7.13.3"/>
    </reaction>
</comment>
<keyword evidence="12" id="KW-1185">Reference proteome</keyword>
<organism evidence="11 12">
    <name type="scientific">Solidesulfovibrio carbinolicus</name>
    <dbReference type="NCBI Taxonomy" id="296842"/>
    <lineage>
        <taxon>Bacteria</taxon>
        <taxon>Pseudomonadati</taxon>
        <taxon>Thermodesulfobacteriota</taxon>
        <taxon>Desulfovibrionia</taxon>
        <taxon>Desulfovibrionales</taxon>
        <taxon>Desulfovibrionaceae</taxon>
        <taxon>Solidesulfovibrio</taxon>
    </lineage>
</organism>
<dbReference type="SUPFAM" id="SSF55874">
    <property type="entry name" value="ATPase domain of HSP90 chaperone/DNA topoisomerase II/histidine kinase"/>
    <property type="match status" value="1"/>
</dbReference>
<dbReference type="PROSITE" id="PS50112">
    <property type="entry name" value="PAS"/>
    <property type="match status" value="1"/>
</dbReference>
<feature type="region of interest" description="Disordered" evidence="6">
    <location>
        <begin position="473"/>
        <end position="513"/>
    </location>
</feature>
<dbReference type="SUPFAM" id="SSF47384">
    <property type="entry name" value="Homodimeric domain of signal transducing histidine kinase"/>
    <property type="match status" value="1"/>
</dbReference>
<dbReference type="SMART" id="SM00091">
    <property type="entry name" value="PAS"/>
    <property type="match status" value="1"/>
</dbReference>
<evidence type="ECO:0000259" key="9">
    <source>
        <dbReference type="PROSITE" id="PS50112"/>
    </source>
</evidence>
<dbReference type="SUPFAM" id="SSF52172">
    <property type="entry name" value="CheY-like"/>
    <property type="match status" value="1"/>
</dbReference>
<feature type="domain" description="PAC" evidence="10">
    <location>
        <begin position="210"/>
        <end position="264"/>
    </location>
</feature>
<dbReference type="PROSITE" id="PS50113">
    <property type="entry name" value="PAC"/>
    <property type="match status" value="1"/>
</dbReference>
<dbReference type="PROSITE" id="PS50109">
    <property type="entry name" value="HIS_KIN"/>
    <property type="match status" value="1"/>
</dbReference>
<evidence type="ECO:0000256" key="6">
    <source>
        <dbReference type="SAM" id="MobiDB-lite"/>
    </source>
</evidence>
<dbReference type="SUPFAM" id="SSF55785">
    <property type="entry name" value="PYP-like sensor domain (PAS domain)"/>
    <property type="match status" value="1"/>
</dbReference>
<accession>A0A4P6HKX0</accession>
<dbReference type="Gene3D" id="1.10.287.130">
    <property type="match status" value="1"/>
</dbReference>
<reference evidence="11 12" key="1">
    <citation type="submission" date="2018-02" db="EMBL/GenBank/DDBJ databases">
        <title>Genome sequence of Desulfovibrio carbinolicus DSM 3852.</title>
        <authorList>
            <person name="Wilbanks E."/>
            <person name="Skennerton C.T."/>
            <person name="Orphan V.J."/>
        </authorList>
    </citation>
    <scope>NUCLEOTIDE SEQUENCE [LARGE SCALE GENOMIC DNA]</scope>
    <source>
        <strain evidence="11 12">DSM 3852</strain>
    </source>
</reference>
<evidence type="ECO:0000259" key="8">
    <source>
        <dbReference type="PROSITE" id="PS50110"/>
    </source>
</evidence>
<sequence length="513" mass="56034">MSDKIAKILVVEDDENVRRPVCAWLEISGYAVTEAGDGDEALRRIADIGPDAVLLDLRLPRRDGFGVLEALSREHDAPPVIVISGQDGIDGVIRAFRLGAADYLQKPIVSFDLLAHALDAALERRELARAVKQAENRYFTLVQSLPLLVFVLDENLELTFINKFCRPLLGFSRAEAMAAPGFFPARLHPEDRDRVTAWLGESLGPGRPPHTEECRFLHKNGATIHALLRAIPSAREEAGGQNRQIEGIVVDITDRVELERFVVQEEKLKTLGAISAEVAHEIRNPLFSIAGFAHRLQARLPDSREAGIILSEARRLEDILDKIRNYLHPVDLRPRLCSLRAIAAAALDFLAPEFAARGVVAAADLAGGLPDLRLDPDLLTQVVTSLTRFAVSRSPAGQTVLLATSRHARYAHLDVTFRPSRPVIDPEVLFLPFEEGDERLGLPLAYRIVKNMGGSLTFGQHAPEAGFTLQLPIDPLAEEPDGPDPDDLDDALAAADDDDDAPGLGAPARPGRA</sequence>
<dbReference type="InterPro" id="IPR003594">
    <property type="entry name" value="HATPase_dom"/>
</dbReference>
<dbReference type="PROSITE" id="PS50110">
    <property type="entry name" value="RESPONSE_REGULATORY"/>
    <property type="match status" value="1"/>
</dbReference>
<feature type="compositionally biased region" description="Acidic residues" evidence="6">
    <location>
        <begin position="476"/>
        <end position="501"/>
    </location>
</feature>
<dbReference type="SMART" id="SM00388">
    <property type="entry name" value="HisKA"/>
    <property type="match status" value="1"/>
</dbReference>
<feature type="modified residue" description="4-aspartylphosphate" evidence="5">
    <location>
        <position position="56"/>
    </location>
</feature>
<dbReference type="CDD" id="cd00082">
    <property type="entry name" value="HisKA"/>
    <property type="match status" value="1"/>
</dbReference>
<dbReference type="KEGG" id="dcb:C3Y92_04550"/>
<dbReference type="Pfam" id="PF00072">
    <property type="entry name" value="Response_reg"/>
    <property type="match status" value="1"/>
</dbReference>
<dbReference type="InterPro" id="IPR036890">
    <property type="entry name" value="HATPase_C_sf"/>
</dbReference>